<dbReference type="PANTHER" id="PTHR42957">
    <property type="entry name" value="HELICASE MJ1565-RELATED"/>
    <property type="match status" value="1"/>
</dbReference>
<dbReference type="PANTHER" id="PTHR42957:SF1">
    <property type="entry name" value="HELICASE MJ1565-RELATED"/>
    <property type="match status" value="1"/>
</dbReference>
<dbReference type="Proteomes" id="UP000243591">
    <property type="component" value="Chromosome"/>
</dbReference>
<accession>A0A291BUX7</accession>
<organism evidence="2 3">
    <name type="scientific">Brochothrix thermosphacta</name>
    <name type="common">Microbacterium thermosphactum</name>
    <dbReference type="NCBI Taxonomy" id="2756"/>
    <lineage>
        <taxon>Bacteria</taxon>
        <taxon>Bacillati</taxon>
        <taxon>Bacillota</taxon>
        <taxon>Bacilli</taxon>
        <taxon>Bacillales</taxon>
        <taxon>Listeriaceae</taxon>
        <taxon>Brochothrix</taxon>
    </lineage>
</organism>
<dbReference type="REBASE" id="221984">
    <property type="entry name" value="BthBIDptHP"/>
</dbReference>
<protein>
    <submittedName>
        <fullName evidence="2">DUF853 domain-containing protein</fullName>
    </submittedName>
</protein>
<dbReference type="SUPFAM" id="SSF52540">
    <property type="entry name" value="P-loop containing nucleoside triphosphate hydrolases"/>
    <property type="match status" value="1"/>
</dbReference>
<gene>
    <name evidence="2" type="ORF">CNY62_00580</name>
</gene>
<dbReference type="InterPro" id="IPR027417">
    <property type="entry name" value="P-loop_NTPase"/>
</dbReference>
<dbReference type="InterPro" id="IPR002789">
    <property type="entry name" value="HerA_central"/>
</dbReference>
<dbReference type="KEGG" id="bths:CNY62_00580"/>
<dbReference type="CDD" id="cd01127">
    <property type="entry name" value="TrwB_TraG_TraD_VirD4"/>
    <property type="match status" value="1"/>
</dbReference>
<keyword evidence="3" id="KW-1185">Reference proteome</keyword>
<evidence type="ECO:0000259" key="1">
    <source>
        <dbReference type="Pfam" id="PF01935"/>
    </source>
</evidence>
<sequence>MRNMLKEYYDYIMNVFNKMFLEEVSGGRFYLDFPNEKTAKRYFQNFETRGDFTVFKYKNPYSGSDYETIMLKRGGHKVLFVLEDAKNVTVDFLVTLRNEVSNQKGNFQNTSIIFFTYSDLDSIKGGSINLTAKGSPFNIYKLLDNIKLLMKTSLLNDVDKVFVESFIEQNNNSDYNQLTNFTDLEDIIGLVYKEKLDYQDFQIMGCFRDTQIDELLIKKLKAPKTKKNKIQNEIDEKLKENKEVYSKIVKLKELGNPDEALEEAFTKEGKSKLVKDDWVKEDFKIISRYSEKAQNSKKNEMYYDDIKIIPSEMSSNIWTRVNGLSTVGRRTINIIVFSDSEHEVVEIKVPFSDMLKSEFLSSNNNRIKVRTSGKSIVIVVDLADGKKQQTSVSYKMGEGNKSFKVNLLYLDWKPSFLKRYKNIYKVSAKGSLIIEGEIDGVFTVGDDIDEYQFNDYYFENVTSPEVIIDKGGKIIFPSGVFDDRGKMNFKIIHNNLSLDLQIKDEKSKIIPINEIDLWQKKRIVKESFEANEDFSKVSINNTTYTTQIDSRSFLMFEKEIRDNNYLSAVIREEKLYNRHIEIEEKLKCAYLKVLEYYRNNDTVPSLAVITSELKGLMQNYIEIYKDSIQLIKENEFMSLEQKNLINLGLIEGYETFYLSPYSPIVMAYYLNISEEAQDEIIDTKLLQRLNAGYLLPYVELNGRIYRPIGHEKLKDWQKFVPNNQFSIGEVNAYLAKLVEEKITQFSSYYPYLFNYSRKTSFLINIVDIIDDKEVLKGVVLYLKKLISKNGLENLKEIELTLYNNTPNKISAFDLFSNAENIEKANEIIDVDYKINKRNLEEIDVLEAIQSAISYTKRNSTGDIGYAHITFYKMHSSGTISLIESEKLEESLNFKGLIGNISYSNQNDNDYRSGYGISKNVSEDSFPALINSINNYLSNLHDEGDSSYNSNKVLSEKISVTDENQLQKMYVASNWVTFIEPLSDMDYFQRKSQNLVVVHYSDQLSSTNHYDAITVTDKSKQYQSILEEFLNSHNIKVDKSAIQQTIKMFNTFNGEWLLRIIQDKGQDAREKLSLISAIKHSMVELTKKFSDIQWVPISMEEIIRISGAAGLKQKDSLFAKVSKEYNGPVSDDLLLIGLEKSDVLRMHFIPVEVKIGNNDSDVIKKAVHQVKALNMRLRNALIDESKKFQSEYLRLFFMQLFYNNTQKIISNDVWPERRENYTITELHKAKLMNDDFELVFGEYFEGIIISYKKDNSFDGVHMHSDNKVMELSYSEKTGYNTISQSIEDVWNGVEVDVFRSKHTGKIQALLKGHQGGQLSDANNIKKNKEYTFRDANSFSDDAVEKLTNTNVLDNINVDNSTNHNYSEPNQQILFGVDSIDNKICWPYWHPKLNNRHLLIGGKSGTGKTYFIQSLLKQMSAKKLSTLVIDYSNSFSLSQLDSDFLENITDNIHEIAVKKNKLPVNPFKRGDSDYFDVAQRVSHTISAIYPTMGDQQTSALIEAIMSAFNKIGDDITFRDVFKELDDSENSAAAKISSKLIRLKYGDPFSYDNTQSWEDIFDDSGEITVIQLDGFDIETKQMLTEFMLWDLWNYSQKNTAEKPLPVILDEAQNLDFSSKGPVEKILREGRKFGWSTLLATQSFSNFKKPELAVLDNVATKVYFQPADSEITLIAKMVASRDNIDQMERYLRGLQKGHCVASGQFLLDDNTLSSTTQVQLKVPRIKK</sequence>
<dbReference type="Gene3D" id="3.40.50.300">
    <property type="entry name" value="P-loop containing nucleotide triphosphate hydrolases"/>
    <property type="match status" value="2"/>
</dbReference>
<proteinExistence type="predicted"/>
<name>A0A291BUX7_BROTH</name>
<dbReference type="EMBL" id="CP023483">
    <property type="protein sequence ID" value="ATF24989.1"/>
    <property type="molecule type" value="Genomic_DNA"/>
</dbReference>
<evidence type="ECO:0000313" key="2">
    <source>
        <dbReference type="EMBL" id="ATF24989.1"/>
    </source>
</evidence>
<evidence type="ECO:0000313" key="3">
    <source>
        <dbReference type="Proteomes" id="UP000243591"/>
    </source>
</evidence>
<reference evidence="2 3" key="1">
    <citation type="submission" date="2017-09" db="EMBL/GenBank/DDBJ databases">
        <title>Complete Genome Sequences of Two Strains of the Meat Spoilage Bacterium Brochothrix thermosphacta Isolated from Ground Chicken.</title>
        <authorList>
            <person name="Paoli G.C."/>
            <person name="Wijey C."/>
            <person name="Chen C.-Y."/>
            <person name="Nguyen L."/>
            <person name="Yan X."/>
            <person name="Irwin P.L."/>
        </authorList>
    </citation>
    <scope>NUCLEOTIDE SEQUENCE [LARGE SCALE GENOMIC DNA]</scope>
    <source>
        <strain evidence="2 3">BI</strain>
    </source>
</reference>
<dbReference type="Pfam" id="PF01935">
    <property type="entry name" value="DUF87"/>
    <property type="match status" value="1"/>
</dbReference>
<dbReference type="InterPro" id="IPR008571">
    <property type="entry name" value="HerA-like"/>
</dbReference>
<feature type="domain" description="Helicase HerA central" evidence="1">
    <location>
        <begin position="1390"/>
        <end position="1585"/>
    </location>
</feature>